<sequence length="314" mass="34500">MSLLSLFLKRIAVGVFSAWMVLTTVFAAMSVTDDWVAQGLEGQLRWGGTSEEELQQRIDEYMAGRGYDRPLHEQYIDWMGNMISLQWGDSFTTGEPVLPFVVGGVLRTGTYVVPAVFLGVLIGSLLGIYAGVRSDHPLSDLGRGTAYLLFALPSFWLGGIAVSLVEGGVIDRPDFLFDHGLPVLFTTMALVGGYVSYSRAYTLEYTNAEFVTLVRAKGAHPLRVIRHIVRNAAIPLFSMLFTEVVALLVLSVFVIEVLFGIDGFGLRFFIALTERDLPVVLGNTMVVILLGVVGSIIQDLTYSLLDPRVDIGRR</sequence>
<feature type="transmembrane region" description="Helical" evidence="7">
    <location>
        <begin position="281"/>
        <end position="305"/>
    </location>
</feature>
<evidence type="ECO:0000313" key="9">
    <source>
        <dbReference type="EMBL" id="MCL9814889.1"/>
    </source>
</evidence>
<evidence type="ECO:0000256" key="2">
    <source>
        <dbReference type="ARBA" id="ARBA00022448"/>
    </source>
</evidence>
<dbReference type="CDD" id="cd06261">
    <property type="entry name" value="TM_PBP2"/>
    <property type="match status" value="1"/>
</dbReference>
<feature type="transmembrane region" description="Helical" evidence="7">
    <location>
        <begin position="236"/>
        <end position="261"/>
    </location>
</feature>
<dbReference type="PROSITE" id="PS50928">
    <property type="entry name" value="ABC_TM1"/>
    <property type="match status" value="1"/>
</dbReference>
<keyword evidence="2 7" id="KW-0813">Transport</keyword>
<comment type="similarity">
    <text evidence="7">Belongs to the binding-protein-dependent transport system permease family.</text>
</comment>
<organism evidence="9 10">
    <name type="scientific">Natranaeroarchaeum aerophilus</name>
    <dbReference type="NCBI Taxonomy" id="2917711"/>
    <lineage>
        <taxon>Archaea</taxon>
        <taxon>Methanobacteriati</taxon>
        <taxon>Methanobacteriota</taxon>
        <taxon>Stenosarchaea group</taxon>
        <taxon>Halobacteria</taxon>
        <taxon>Halobacteriales</taxon>
        <taxon>Natronoarchaeaceae</taxon>
        <taxon>Natranaeroarchaeum</taxon>
    </lineage>
</organism>
<protein>
    <submittedName>
        <fullName evidence="9">ABC transporter permease</fullName>
    </submittedName>
</protein>
<evidence type="ECO:0000256" key="1">
    <source>
        <dbReference type="ARBA" id="ARBA00004651"/>
    </source>
</evidence>
<evidence type="ECO:0000256" key="5">
    <source>
        <dbReference type="ARBA" id="ARBA00022989"/>
    </source>
</evidence>
<dbReference type="Gene3D" id="1.10.3720.10">
    <property type="entry name" value="MetI-like"/>
    <property type="match status" value="1"/>
</dbReference>
<dbReference type="GO" id="GO:0055085">
    <property type="term" value="P:transmembrane transport"/>
    <property type="evidence" value="ECO:0007669"/>
    <property type="project" value="InterPro"/>
</dbReference>
<keyword evidence="3" id="KW-1003">Cell membrane</keyword>
<evidence type="ECO:0000259" key="8">
    <source>
        <dbReference type="PROSITE" id="PS50928"/>
    </source>
</evidence>
<keyword evidence="6 7" id="KW-0472">Membrane</keyword>
<dbReference type="Proteomes" id="UP001202674">
    <property type="component" value="Unassembled WGS sequence"/>
</dbReference>
<feature type="transmembrane region" description="Helical" evidence="7">
    <location>
        <begin position="111"/>
        <end position="132"/>
    </location>
</feature>
<dbReference type="AlphaFoldDB" id="A0AAE3K8E1"/>
<feature type="domain" description="ABC transmembrane type-1" evidence="8">
    <location>
        <begin position="105"/>
        <end position="298"/>
    </location>
</feature>
<keyword evidence="5 7" id="KW-1133">Transmembrane helix</keyword>
<reference evidence="9 10" key="1">
    <citation type="journal article" date="2022" name="Syst. Appl. Microbiol.">
        <title>Natronocalculus amylovorans gen. nov., sp. nov., and Natranaeroarchaeum aerophilus sp. nov., dominant culturable amylolytic natronoarchaea from hypersaline soda lakes in southwestern Siberia.</title>
        <authorList>
            <person name="Sorokin D.Y."/>
            <person name="Elcheninov A.G."/>
            <person name="Khizhniak T.V."/>
            <person name="Koenen M."/>
            <person name="Bale N.J."/>
            <person name="Damste J.S.S."/>
            <person name="Kublanov I.V."/>
        </authorList>
    </citation>
    <scope>NUCLEOTIDE SEQUENCE [LARGE SCALE GENOMIC DNA]</scope>
    <source>
        <strain evidence="9 10">AArc-St1-1</strain>
    </source>
</reference>
<accession>A0AAE3K8E1</accession>
<feature type="transmembrane region" description="Helical" evidence="7">
    <location>
        <begin position="144"/>
        <end position="164"/>
    </location>
</feature>
<comment type="subcellular location">
    <subcellularLocation>
        <location evidence="1 7">Cell membrane</location>
        <topology evidence="1 7">Multi-pass membrane protein</topology>
    </subcellularLocation>
</comment>
<keyword evidence="4 7" id="KW-0812">Transmembrane</keyword>
<name>A0AAE3K8E1_9EURY</name>
<dbReference type="InterPro" id="IPR000515">
    <property type="entry name" value="MetI-like"/>
</dbReference>
<evidence type="ECO:0000256" key="3">
    <source>
        <dbReference type="ARBA" id="ARBA00022475"/>
    </source>
</evidence>
<dbReference type="GO" id="GO:0005886">
    <property type="term" value="C:plasma membrane"/>
    <property type="evidence" value="ECO:0007669"/>
    <property type="project" value="UniProtKB-SubCell"/>
</dbReference>
<dbReference type="PANTHER" id="PTHR30465">
    <property type="entry name" value="INNER MEMBRANE ABC TRANSPORTER"/>
    <property type="match status" value="1"/>
</dbReference>
<dbReference type="InterPro" id="IPR035906">
    <property type="entry name" value="MetI-like_sf"/>
</dbReference>
<keyword evidence="10" id="KW-1185">Reference proteome</keyword>
<dbReference type="SUPFAM" id="SSF161098">
    <property type="entry name" value="MetI-like"/>
    <property type="match status" value="1"/>
</dbReference>
<dbReference type="RefSeq" id="WP_250598165.1">
    <property type="nucleotide sequence ID" value="NZ_JAKRVY010000010.1"/>
</dbReference>
<evidence type="ECO:0000256" key="4">
    <source>
        <dbReference type="ARBA" id="ARBA00022692"/>
    </source>
</evidence>
<comment type="caution">
    <text evidence="9">The sequence shown here is derived from an EMBL/GenBank/DDBJ whole genome shotgun (WGS) entry which is preliminary data.</text>
</comment>
<evidence type="ECO:0000256" key="7">
    <source>
        <dbReference type="RuleBase" id="RU363032"/>
    </source>
</evidence>
<dbReference type="Pfam" id="PF00528">
    <property type="entry name" value="BPD_transp_1"/>
    <property type="match status" value="1"/>
</dbReference>
<dbReference type="EMBL" id="JAKRVY010000010">
    <property type="protein sequence ID" value="MCL9814889.1"/>
    <property type="molecule type" value="Genomic_DNA"/>
</dbReference>
<proteinExistence type="inferred from homology"/>
<feature type="transmembrane region" description="Helical" evidence="7">
    <location>
        <begin position="176"/>
        <end position="197"/>
    </location>
</feature>
<dbReference type="PANTHER" id="PTHR30465:SF0">
    <property type="entry name" value="OLIGOPEPTIDE TRANSPORT SYSTEM PERMEASE PROTEIN APPB"/>
    <property type="match status" value="1"/>
</dbReference>
<evidence type="ECO:0000313" key="10">
    <source>
        <dbReference type="Proteomes" id="UP001202674"/>
    </source>
</evidence>
<evidence type="ECO:0000256" key="6">
    <source>
        <dbReference type="ARBA" id="ARBA00023136"/>
    </source>
</evidence>
<gene>
    <name evidence="9" type="ORF">AArcSt11_14620</name>
</gene>